<dbReference type="AlphaFoldDB" id="L1JUN9"/>
<reference evidence="2 4" key="1">
    <citation type="journal article" date="2012" name="Nature">
        <title>Algal genomes reveal evolutionary mosaicism and the fate of nucleomorphs.</title>
        <authorList>
            <consortium name="DOE Joint Genome Institute"/>
            <person name="Curtis B.A."/>
            <person name="Tanifuji G."/>
            <person name="Burki F."/>
            <person name="Gruber A."/>
            <person name="Irimia M."/>
            <person name="Maruyama S."/>
            <person name="Arias M.C."/>
            <person name="Ball S.G."/>
            <person name="Gile G.H."/>
            <person name="Hirakawa Y."/>
            <person name="Hopkins J.F."/>
            <person name="Kuo A."/>
            <person name="Rensing S.A."/>
            <person name="Schmutz J."/>
            <person name="Symeonidi A."/>
            <person name="Elias M."/>
            <person name="Eveleigh R.J."/>
            <person name="Herman E.K."/>
            <person name="Klute M.J."/>
            <person name="Nakayama T."/>
            <person name="Obornik M."/>
            <person name="Reyes-Prieto A."/>
            <person name="Armbrust E.V."/>
            <person name="Aves S.J."/>
            <person name="Beiko R.G."/>
            <person name="Coutinho P."/>
            <person name="Dacks J.B."/>
            <person name="Durnford D.G."/>
            <person name="Fast N.M."/>
            <person name="Green B.R."/>
            <person name="Grisdale C.J."/>
            <person name="Hempel F."/>
            <person name="Henrissat B."/>
            <person name="Hoppner M.P."/>
            <person name="Ishida K."/>
            <person name="Kim E."/>
            <person name="Koreny L."/>
            <person name="Kroth P.G."/>
            <person name="Liu Y."/>
            <person name="Malik S.B."/>
            <person name="Maier U.G."/>
            <person name="McRose D."/>
            <person name="Mock T."/>
            <person name="Neilson J.A."/>
            <person name="Onodera N.T."/>
            <person name="Poole A.M."/>
            <person name="Pritham E.J."/>
            <person name="Richards T.A."/>
            <person name="Rocap G."/>
            <person name="Roy S.W."/>
            <person name="Sarai C."/>
            <person name="Schaack S."/>
            <person name="Shirato S."/>
            <person name="Slamovits C.H."/>
            <person name="Spencer D.F."/>
            <person name="Suzuki S."/>
            <person name="Worden A.Z."/>
            <person name="Zauner S."/>
            <person name="Barry K."/>
            <person name="Bell C."/>
            <person name="Bharti A.K."/>
            <person name="Crow J.A."/>
            <person name="Grimwood J."/>
            <person name="Kramer R."/>
            <person name="Lindquist E."/>
            <person name="Lucas S."/>
            <person name="Salamov A."/>
            <person name="McFadden G.I."/>
            <person name="Lane C.E."/>
            <person name="Keeling P.J."/>
            <person name="Gray M.W."/>
            <person name="Grigoriev I.V."/>
            <person name="Archibald J.M."/>
        </authorList>
    </citation>
    <scope>NUCLEOTIDE SEQUENCE</scope>
    <source>
        <strain evidence="2 4">CCMP2712</strain>
    </source>
</reference>
<evidence type="ECO:0000313" key="4">
    <source>
        <dbReference type="Proteomes" id="UP000011087"/>
    </source>
</evidence>
<dbReference type="InterPro" id="IPR013584">
    <property type="entry name" value="RAP"/>
</dbReference>
<gene>
    <name evidence="2" type="ORF">GUITHDRAFT_102033</name>
</gene>
<evidence type="ECO:0000259" key="1">
    <source>
        <dbReference type="PROSITE" id="PS51286"/>
    </source>
</evidence>
<organism evidence="2">
    <name type="scientific">Guillardia theta (strain CCMP2712)</name>
    <name type="common">Cryptophyte</name>
    <dbReference type="NCBI Taxonomy" id="905079"/>
    <lineage>
        <taxon>Eukaryota</taxon>
        <taxon>Cryptophyceae</taxon>
        <taxon>Pyrenomonadales</taxon>
        <taxon>Geminigeraceae</taxon>
        <taxon>Guillardia</taxon>
    </lineage>
</organism>
<sequence length="78" mass="9110">MVEVDGPLHFAFKTRKALGSTKMKRRHLQESRSQGYRLLVIPYWEWNSQKMVDDVDGGGVKKVQYLKTKLESIGETRR</sequence>
<dbReference type="RefSeq" id="XP_005839112.1">
    <property type="nucleotide sequence ID" value="XM_005839055.1"/>
</dbReference>
<protein>
    <recommendedName>
        <fullName evidence="1">RAP domain-containing protein</fullName>
    </recommendedName>
</protein>
<reference evidence="4" key="2">
    <citation type="submission" date="2012-11" db="EMBL/GenBank/DDBJ databases">
        <authorList>
            <person name="Kuo A."/>
            <person name="Curtis B.A."/>
            <person name="Tanifuji G."/>
            <person name="Burki F."/>
            <person name="Gruber A."/>
            <person name="Irimia M."/>
            <person name="Maruyama S."/>
            <person name="Arias M.C."/>
            <person name="Ball S.G."/>
            <person name="Gile G.H."/>
            <person name="Hirakawa Y."/>
            <person name="Hopkins J.F."/>
            <person name="Rensing S.A."/>
            <person name="Schmutz J."/>
            <person name="Symeonidi A."/>
            <person name="Elias M."/>
            <person name="Eveleigh R.J."/>
            <person name="Herman E.K."/>
            <person name="Klute M.J."/>
            <person name="Nakayama T."/>
            <person name="Obornik M."/>
            <person name="Reyes-Prieto A."/>
            <person name="Armbrust E.V."/>
            <person name="Aves S.J."/>
            <person name="Beiko R.G."/>
            <person name="Coutinho P."/>
            <person name="Dacks J.B."/>
            <person name="Durnford D.G."/>
            <person name="Fast N.M."/>
            <person name="Green B.R."/>
            <person name="Grisdale C."/>
            <person name="Hempe F."/>
            <person name="Henrissat B."/>
            <person name="Hoppner M.P."/>
            <person name="Ishida K.-I."/>
            <person name="Kim E."/>
            <person name="Koreny L."/>
            <person name="Kroth P.G."/>
            <person name="Liu Y."/>
            <person name="Malik S.-B."/>
            <person name="Maier U.G."/>
            <person name="McRose D."/>
            <person name="Mock T."/>
            <person name="Neilson J.A."/>
            <person name="Onodera N.T."/>
            <person name="Poole A.M."/>
            <person name="Pritham E.J."/>
            <person name="Richards T.A."/>
            <person name="Rocap G."/>
            <person name="Roy S.W."/>
            <person name="Sarai C."/>
            <person name="Schaack S."/>
            <person name="Shirato S."/>
            <person name="Slamovits C.H."/>
            <person name="Spencer D.F."/>
            <person name="Suzuki S."/>
            <person name="Worden A.Z."/>
            <person name="Zauner S."/>
            <person name="Barry K."/>
            <person name="Bell C."/>
            <person name="Bharti A.K."/>
            <person name="Crow J.A."/>
            <person name="Grimwood J."/>
            <person name="Kramer R."/>
            <person name="Lindquist E."/>
            <person name="Lucas S."/>
            <person name="Salamov A."/>
            <person name="McFadden G.I."/>
            <person name="Lane C.E."/>
            <person name="Keeling P.J."/>
            <person name="Gray M.W."/>
            <person name="Grigoriev I.V."/>
            <person name="Archibald J.M."/>
        </authorList>
    </citation>
    <scope>NUCLEOTIDE SEQUENCE</scope>
    <source>
        <strain evidence="4">CCMP2712</strain>
    </source>
</reference>
<dbReference type="PaxDb" id="55529-EKX52132"/>
<accession>L1JUN9</accession>
<reference evidence="3" key="3">
    <citation type="submission" date="2016-03" db="UniProtKB">
        <authorList>
            <consortium name="EnsemblProtists"/>
        </authorList>
    </citation>
    <scope>IDENTIFICATION</scope>
</reference>
<dbReference type="EMBL" id="JH992973">
    <property type="protein sequence ID" value="EKX52132.1"/>
    <property type="molecule type" value="Genomic_DNA"/>
</dbReference>
<dbReference type="PROSITE" id="PS51286">
    <property type="entry name" value="RAP"/>
    <property type="match status" value="1"/>
</dbReference>
<dbReference type="KEGG" id="gtt:GUITHDRAFT_102033"/>
<evidence type="ECO:0000313" key="3">
    <source>
        <dbReference type="EnsemblProtists" id="EKX52132"/>
    </source>
</evidence>
<dbReference type="HOGENOM" id="CLU_2627176_0_0_1"/>
<dbReference type="GeneID" id="17308921"/>
<evidence type="ECO:0000313" key="2">
    <source>
        <dbReference type="EMBL" id="EKX52132.1"/>
    </source>
</evidence>
<name>L1JUN9_GUITC</name>
<dbReference type="Pfam" id="PF08373">
    <property type="entry name" value="RAP"/>
    <property type="match status" value="1"/>
</dbReference>
<dbReference type="Proteomes" id="UP000011087">
    <property type="component" value="Unassembled WGS sequence"/>
</dbReference>
<dbReference type="EnsemblProtists" id="EKX52132">
    <property type="protein sequence ID" value="EKX52132"/>
    <property type="gene ID" value="GUITHDRAFT_102033"/>
</dbReference>
<dbReference type="OrthoDB" id="9985850at2759"/>
<keyword evidence="4" id="KW-1185">Reference proteome</keyword>
<feature type="domain" description="RAP" evidence="1">
    <location>
        <begin position="1"/>
        <end position="68"/>
    </location>
</feature>
<dbReference type="SMART" id="SM00952">
    <property type="entry name" value="RAP"/>
    <property type="match status" value="1"/>
</dbReference>
<proteinExistence type="predicted"/>